<dbReference type="Pfam" id="PF22725">
    <property type="entry name" value="GFO_IDH_MocA_C3"/>
    <property type="match status" value="1"/>
</dbReference>
<dbReference type="InterPro" id="IPR050984">
    <property type="entry name" value="Gfo/Idh/MocA_domain"/>
</dbReference>
<dbReference type="EMBL" id="BAABAU010000001">
    <property type="protein sequence ID" value="GAA4265451.1"/>
    <property type="molecule type" value="Genomic_DNA"/>
</dbReference>
<dbReference type="InterPro" id="IPR000683">
    <property type="entry name" value="Gfo/Idh/MocA-like_OxRdtase_N"/>
</dbReference>
<dbReference type="InterPro" id="IPR055170">
    <property type="entry name" value="GFO_IDH_MocA-like_dom"/>
</dbReference>
<dbReference type="PANTHER" id="PTHR22604:SF105">
    <property type="entry name" value="TRANS-1,2-DIHYDROBENZENE-1,2-DIOL DEHYDROGENASE"/>
    <property type="match status" value="1"/>
</dbReference>
<accession>A0ABP8DZX2</accession>
<dbReference type="SUPFAM" id="SSF51735">
    <property type="entry name" value="NAD(P)-binding Rossmann-fold domains"/>
    <property type="match status" value="1"/>
</dbReference>
<feature type="domain" description="GFO/IDH/MocA-like oxidoreductase" evidence="5">
    <location>
        <begin position="130"/>
        <end position="245"/>
    </location>
</feature>
<evidence type="ECO:0000256" key="2">
    <source>
        <dbReference type="ARBA" id="ARBA00023002"/>
    </source>
</evidence>
<dbReference type="Gene3D" id="3.40.50.720">
    <property type="entry name" value="NAD(P)-binding Rossmann-like Domain"/>
    <property type="match status" value="1"/>
</dbReference>
<evidence type="ECO:0000313" key="6">
    <source>
        <dbReference type="EMBL" id="GAA4265451.1"/>
    </source>
</evidence>
<evidence type="ECO:0000256" key="3">
    <source>
        <dbReference type="ARBA" id="ARBA00023027"/>
    </source>
</evidence>
<name>A0ABP8DZX2_9MICO</name>
<sequence>MTLRWGVLGTGGIAETFVRDLQGADLTVTAVGSRSDETARAFAAKLGIPTAHGGYDALVADPGVDVVYVATPHVFHREQALLAIAAGKHVLVEKPFTVNAAEARDVFEAASRAGVVALEAMWTRFLPQNRRLREILRAGTIGELRLFAGTHGQSLPTDPRHRINDPALGGGALLDLGVYPVAFALDVLGAPTGVHASGVLSDQGVDARVAAVLEHDGGARSMISAALDLRQHNSARIDGTAGRIEIDDVFFSASGFTVFDADGRQTERYDSDEHGLRGMQHQAFELERIVAEGWGDDAPLTPDDTVAIATTMDEIRRQLGVRYPGEKA</sequence>
<keyword evidence="3" id="KW-0520">NAD</keyword>
<evidence type="ECO:0000259" key="4">
    <source>
        <dbReference type="Pfam" id="PF01408"/>
    </source>
</evidence>
<dbReference type="PANTHER" id="PTHR22604">
    <property type="entry name" value="OXIDOREDUCTASES"/>
    <property type="match status" value="1"/>
</dbReference>
<dbReference type="Proteomes" id="UP001501594">
    <property type="component" value="Unassembled WGS sequence"/>
</dbReference>
<evidence type="ECO:0000256" key="1">
    <source>
        <dbReference type="ARBA" id="ARBA00010928"/>
    </source>
</evidence>
<reference evidence="7" key="1">
    <citation type="journal article" date="2019" name="Int. J. Syst. Evol. Microbiol.">
        <title>The Global Catalogue of Microorganisms (GCM) 10K type strain sequencing project: providing services to taxonomists for standard genome sequencing and annotation.</title>
        <authorList>
            <consortium name="The Broad Institute Genomics Platform"/>
            <consortium name="The Broad Institute Genome Sequencing Center for Infectious Disease"/>
            <person name="Wu L."/>
            <person name="Ma J."/>
        </authorList>
    </citation>
    <scope>NUCLEOTIDE SEQUENCE [LARGE SCALE GENOMIC DNA]</scope>
    <source>
        <strain evidence="7">JCM 17442</strain>
    </source>
</reference>
<proteinExistence type="inferred from homology"/>
<protein>
    <submittedName>
        <fullName evidence="6">Gfo/Idh/MocA family oxidoreductase</fullName>
    </submittedName>
</protein>
<evidence type="ECO:0000259" key="5">
    <source>
        <dbReference type="Pfam" id="PF22725"/>
    </source>
</evidence>
<dbReference type="RefSeq" id="WP_344793980.1">
    <property type="nucleotide sequence ID" value="NZ_BAABAU010000001.1"/>
</dbReference>
<feature type="domain" description="Gfo/Idh/MocA-like oxidoreductase N-terminal" evidence="4">
    <location>
        <begin position="3"/>
        <end position="117"/>
    </location>
</feature>
<keyword evidence="2" id="KW-0560">Oxidoreductase</keyword>
<gene>
    <name evidence="6" type="ORF">GCM10022256_10630</name>
</gene>
<dbReference type="InterPro" id="IPR036291">
    <property type="entry name" value="NAD(P)-bd_dom_sf"/>
</dbReference>
<dbReference type="SUPFAM" id="SSF55347">
    <property type="entry name" value="Glyceraldehyde-3-phosphate dehydrogenase-like, C-terminal domain"/>
    <property type="match status" value="1"/>
</dbReference>
<keyword evidence="7" id="KW-1185">Reference proteome</keyword>
<comment type="similarity">
    <text evidence="1">Belongs to the Gfo/Idh/MocA family.</text>
</comment>
<dbReference type="Pfam" id="PF01408">
    <property type="entry name" value="GFO_IDH_MocA"/>
    <property type="match status" value="1"/>
</dbReference>
<comment type="caution">
    <text evidence="6">The sequence shown here is derived from an EMBL/GenBank/DDBJ whole genome shotgun (WGS) entry which is preliminary data.</text>
</comment>
<dbReference type="Gene3D" id="3.30.360.10">
    <property type="entry name" value="Dihydrodipicolinate Reductase, domain 2"/>
    <property type="match status" value="1"/>
</dbReference>
<organism evidence="6 7">
    <name type="scientific">Frondihabitans peucedani</name>
    <dbReference type="NCBI Taxonomy" id="598626"/>
    <lineage>
        <taxon>Bacteria</taxon>
        <taxon>Bacillati</taxon>
        <taxon>Actinomycetota</taxon>
        <taxon>Actinomycetes</taxon>
        <taxon>Micrococcales</taxon>
        <taxon>Microbacteriaceae</taxon>
        <taxon>Frondihabitans</taxon>
    </lineage>
</organism>
<evidence type="ECO:0000313" key="7">
    <source>
        <dbReference type="Proteomes" id="UP001501594"/>
    </source>
</evidence>